<feature type="transmembrane region" description="Helical" evidence="9">
    <location>
        <begin position="86"/>
        <end position="116"/>
    </location>
</feature>
<name>A0A7H2BJL5_9MICC</name>
<dbReference type="KEGG" id="rama:IDM48_11025"/>
<keyword evidence="9" id="KW-0472">Membrane</keyword>
<keyword evidence="3" id="KW-0597">Phosphoprotein</keyword>
<feature type="transmembrane region" description="Helical" evidence="9">
    <location>
        <begin position="41"/>
        <end position="74"/>
    </location>
</feature>
<dbReference type="GO" id="GO:0000155">
    <property type="term" value="F:phosphorelay sensor kinase activity"/>
    <property type="evidence" value="ECO:0007669"/>
    <property type="project" value="InterPro"/>
</dbReference>
<dbReference type="SUPFAM" id="SSF55874">
    <property type="entry name" value="ATPase domain of HSP90 chaperone/DNA topoisomerase II/histidine kinase"/>
    <property type="match status" value="1"/>
</dbReference>
<feature type="domain" description="Signal transduction histidine kinase subgroup 3 dimerisation and phosphoacceptor" evidence="10">
    <location>
        <begin position="176"/>
        <end position="238"/>
    </location>
</feature>
<gene>
    <name evidence="11" type="ORF">IDM48_11025</name>
</gene>
<dbReference type="RefSeq" id="WP_158004413.1">
    <property type="nucleotide sequence ID" value="NZ_CP061538.1"/>
</dbReference>
<accession>A0A7H2BJL5</accession>
<protein>
    <recommendedName>
        <fullName evidence="2">histidine kinase</fullName>
        <ecNumber evidence="2">2.7.13.3</ecNumber>
    </recommendedName>
</protein>
<dbReference type="EMBL" id="CP061538">
    <property type="protein sequence ID" value="QNV39861.1"/>
    <property type="molecule type" value="Genomic_DNA"/>
</dbReference>
<evidence type="ECO:0000256" key="7">
    <source>
        <dbReference type="ARBA" id="ARBA00022840"/>
    </source>
</evidence>
<dbReference type="Pfam" id="PF07730">
    <property type="entry name" value="HisKA_3"/>
    <property type="match status" value="1"/>
</dbReference>
<comment type="catalytic activity">
    <reaction evidence="1">
        <text>ATP + protein L-histidine = ADP + protein N-phospho-L-histidine.</text>
        <dbReference type="EC" id="2.7.13.3"/>
    </reaction>
</comment>
<dbReference type="InterPro" id="IPR050482">
    <property type="entry name" value="Sensor_HK_TwoCompSys"/>
</dbReference>
<feature type="transmembrane region" description="Helical" evidence="9">
    <location>
        <begin position="12"/>
        <end position="29"/>
    </location>
</feature>
<evidence type="ECO:0000256" key="8">
    <source>
        <dbReference type="ARBA" id="ARBA00023012"/>
    </source>
</evidence>
<keyword evidence="9" id="KW-0812">Transmembrane</keyword>
<dbReference type="GO" id="GO:0046983">
    <property type="term" value="F:protein dimerization activity"/>
    <property type="evidence" value="ECO:0007669"/>
    <property type="project" value="InterPro"/>
</dbReference>
<evidence type="ECO:0000256" key="9">
    <source>
        <dbReference type="SAM" id="Phobius"/>
    </source>
</evidence>
<evidence type="ECO:0000256" key="5">
    <source>
        <dbReference type="ARBA" id="ARBA00022741"/>
    </source>
</evidence>
<evidence type="ECO:0000256" key="4">
    <source>
        <dbReference type="ARBA" id="ARBA00022679"/>
    </source>
</evidence>
<evidence type="ECO:0000313" key="12">
    <source>
        <dbReference type="Proteomes" id="UP000516421"/>
    </source>
</evidence>
<dbReference type="InterPro" id="IPR036890">
    <property type="entry name" value="HATPase_C_sf"/>
</dbReference>
<dbReference type="CDD" id="cd16917">
    <property type="entry name" value="HATPase_UhpB-NarQ-NarX-like"/>
    <property type="match status" value="1"/>
</dbReference>
<evidence type="ECO:0000313" key="11">
    <source>
        <dbReference type="EMBL" id="QNV39861.1"/>
    </source>
</evidence>
<organism evidence="11 12">
    <name type="scientific">Rothia amarae</name>
    <dbReference type="NCBI Taxonomy" id="169480"/>
    <lineage>
        <taxon>Bacteria</taxon>
        <taxon>Bacillati</taxon>
        <taxon>Actinomycetota</taxon>
        <taxon>Actinomycetes</taxon>
        <taxon>Micrococcales</taxon>
        <taxon>Micrococcaceae</taxon>
        <taxon>Rothia</taxon>
    </lineage>
</organism>
<feature type="transmembrane region" description="Helical" evidence="9">
    <location>
        <begin position="128"/>
        <end position="148"/>
    </location>
</feature>
<proteinExistence type="predicted"/>
<dbReference type="PANTHER" id="PTHR24421:SF10">
    <property type="entry name" value="NITRATE_NITRITE SENSOR PROTEIN NARQ"/>
    <property type="match status" value="1"/>
</dbReference>
<dbReference type="Gene3D" id="3.30.565.10">
    <property type="entry name" value="Histidine kinase-like ATPase, C-terminal domain"/>
    <property type="match status" value="1"/>
</dbReference>
<dbReference type="Gene3D" id="1.20.5.1930">
    <property type="match status" value="1"/>
</dbReference>
<keyword evidence="12" id="KW-1185">Reference proteome</keyword>
<sequence>MHFSPPPRTVTGSLAVGYILLALYDAKYFKSGVADGVPPLLFIIVPISYLLTIGLTFFRSPLAIGSLWVLLIALHFNPHNDEFWRLAAIFSTAIIAYSMSAWFWLPTVAIYIYYFAFGMFQSASTDSVQILLGTLGNIIPFIVVPIVARLQVERNTAHKVAYEQRLEAAYHAADEERRNLARELHDVVAHELTVIAMQARTARYADADGKDEILGLIGTQSRTALQELRRLLAVMRVEKDSKMLAPEHQSMSSDLRETVLKQVKQLENFGYNVTYDIDGDFSQVPKSFAPTLSRVVTESVTNTIKHGRAGGDVEVHLSASDHALEYSLTNDTGKTKDQLVFPSSGFGLLGLTERVKPLGGTLESHSLPGDRWIMDLKMPFET</sequence>
<dbReference type="EC" id="2.7.13.3" evidence="2"/>
<dbReference type="GO" id="GO:0005524">
    <property type="term" value="F:ATP binding"/>
    <property type="evidence" value="ECO:0007669"/>
    <property type="project" value="UniProtKB-KW"/>
</dbReference>
<dbReference type="PANTHER" id="PTHR24421">
    <property type="entry name" value="NITRATE/NITRITE SENSOR PROTEIN NARX-RELATED"/>
    <property type="match status" value="1"/>
</dbReference>
<evidence type="ECO:0000256" key="6">
    <source>
        <dbReference type="ARBA" id="ARBA00022777"/>
    </source>
</evidence>
<keyword evidence="9" id="KW-1133">Transmembrane helix</keyword>
<keyword evidence="6" id="KW-0418">Kinase</keyword>
<evidence type="ECO:0000256" key="3">
    <source>
        <dbReference type="ARBA" id="ARBA00022553"/>
    </source>
</evidence>
<keyword evidence="7" id="KW-0067">ATP-binding</keyword>
<dbReference type="InterPro" id="IPR011712">
    <property type="entry name" value="Sig_transdc_His_kin_sub3_dim/P"/>
</dbReference>
<evidence type="ECO:0000256" key="2">
    <source>
        <dbReference type="ARBA" id="ARBA00012438"/>
    </source>
</evidence>
<dbReference type="GO" id="GO:0016020">
    <property type="term" value="C:membrane"/>
    <property type="evidence" value="ECO:0007669"/>
    <property type="project" value="InterPro"/>
</dbReference>
<keyword evidence="4" id="KW-0808">Transferase</keyword>
<evidence type="ECO:0000256" key="1">
    <source>
        <dbReference type="ARBA" id="ARBA00000085"/>
    </source>
</evidence>
<dbReference type="AlphaFoldDB" id="A0A7H2BJL5"/>
<keyword evidence="5" id="KW-0547">Nucleotide-binding</keyword>
<reference evidence="11 12" key="1">
    <citation type="submission" date="2020-09" db="EMBL/GenBank/DDBJ databases">
        <title>Investigation of environmental microbe.</title>
        <authorList>
            <person name="Ou Y."/>
            <person name="Kang Q."/>
        </authorList>
    </citation>
    <scope>NUCLEOTIDE SEQUENCE [LARGE SCALE GENOMIC DNA]</scope>
    <source>
        <strain evidence="11 12">KJZ-9</strain>
    </source>
</reference>
<evidence type="ECO:0000259" key="10">
    <source>
        <dbReference type="Pfam" id="PF07730"/>
    </source>
</evidence>
<keyword evidence="8" id="KW-0902">Two-component regulatory system</keyword>
<dbReference type="Proteomes" id="UP000516421">
    <property type="component" value="Chromosome"/>
</dbReference>